<feature type="domain" description="Calcineurin-like phosphoesterase" evidence="1">
    <location>
        <begin position="4"/>
        <end position="204"/>
    </location>
</feature>
<evidence type="ECO:0000313" key="2">
    <source>
        <dbReference type="EMBL" id="MFG6488238.1"/>
    </source>
</evidence>
<dbReference type="CDD" id="cd00838">
    <property type="entry name" value="MPP_superfamily"/>
    <property type="match status" value="1"/>
</dbReference>
<dbReference type="Pfam" id="PF00149">
    <property type="entry name" value="Metallophos"/>
    <property type="match status" value="1"/>
</dbReference>
<dbReference type="RefSeq" id="WP_394412734.1">
    <property type="nucleotide sequence ID" value="NZ_JBIGIC010000008.1"/>
</dbReference>
<dbReference type="EMBL" id="JBIGIC010000008">
    <property type="protein sequence ID" value="MFG6488238.1"/>
    <property type="molecule type" value="Genomic_DNA"/>
</dbReference>
<gene>
    <name evidence="2" type="ORF">ACG04R_16245</name>
</gene>
<reference evidence="2 3" key="1">
    <citation type="submission" date="2024-08" db="EMBL/GenBank/DDBJ databases">
        <authorList>
            <person name="Lu H."/>
        </authorList>
    </citation>
    <scope>NUCLEOTIDE SEQUENCE [LARGE SCALE GENOMIC DNA]</scope>
    <source>
        <strain evidence="2 3">BYS78W</strain>
    </source>
</reference>
<dbReference type="Gene3D" id="3.60.21.10">
    <property type="match status" value="1"/>
</dbReference>
<evidence type="ECO:0000259" key="1">
    <source>
        <dbReference type="Pfam" id="PF00149"/>
    </source>
</evidence>
<proteinExistence type="predicted"/>
<sequence>MTGPVLYCGDPHGAFGHIIEAADRTQASAVILLGDLEPQRPLHIELAPLIEREVPIYWIPGNHDGDSVTVIGRVWGSKLSDRNIHGRVVTLPDYTRLAGLGCVFRSAVWMPDPAAPGGDAPKFRSRAEHAKATPRQDRFEGGPHFRHMGTIYHDEFERLADMQADILATHEAPGEGHHPYGFDILVTLAQVMGARIIIHGHQHDARRTDVKGVKCIGVGLRGVTAVDANGNTKVIVPGELDEARGYGQRDPDIFGEG</sequence>
<dbReference type="InterPro" id="IPR004843">
    <property type="entry name" value="Calcineurin-like_PHP"/>
</dbReference>
<keyword evidence="3" id="KW-1185">Reference proteome</keyword>
<name>A0ABW7HEZ0_9BURK</name>
<organism evidence="2 3">
    <name type="scientific">Pelomonas candidula</name>
    <dbReference type="NCBI Taxonomy" id="3299025"/>
    <lineage>
        <taxon>Bacteria</taxon>
        <taxon>Pseudomonadati</taxon>
        <taxon>Pseudomonadota</taxon>
        <taxon>Betaproteobacteria</taxon>
        <taxon>Burkholderiales</taxon>
        <taxon>Sphaerotilaceae</taxon>
        <taxon>Roseateles</taxon>
    </lineage>
</organism>
<dbReference type="Proteomes" id="UP001606134">
    <property type="component" value="Unassembled WGS sequence"/>
</dbReference>
<dbReference type="SUPFAM" id="SSF56300">
    <property type="entry name" value="Metallo-dependent phosphatases"/>
    <property type="match status" value="1"/>
</dbReference>
<accession>A0ABW7HEZ0</accession>
<comment type="caution">
    <text evidence="2">The sequence shown here is derived from an EMBL/GenBank/DDBJ whole genome shotgun (WGS) entry which is preliminary data.</text>
</comment>
<dbReference type="InterPro" id="IPR029052">
    <property type="entry name" value="Metallo-depent_PP-like"/>
</dbReference>
<protein>
    <submittedName>
        <fullName evidence="2">Metallophosphoesterase</fullName>
    </submittedName>
</protein>
<evidence type="ECO:0000313" key="3">
    <source>
        <dbReference type="Proteomes" id="UP001606134"/>
    </source>
</evidence>